<evidence type="ECO:0000313" key="2">
    <source>
        <dbReference type="EMBL" id="CAF1270508.1"/>
    </source>
</evidence>
<dbReference type="InterPro" id="IPR003599">
    <property type="entry name" value="Ig_sub"/>
</dbReference>
<protein>
    <recommendedName>
        <fullName evidence="1">Ig-like domain-containing protein</fullName>
    </recommendedName>
</protein>
<keyword evidence="3" id="KW-1185">Reference proteome</keyword>
<dbReference type="AlphaFoldDB" id="A0A815BIV4"/>
<dbReference type="InterPro" id="IPR036179">
    <property type="entry name" value="Ig-like_dom_sf"/>
</dbReference>
<gene>
    <name evidence="2" type="ORF">XAT740_LOCUS27269</name>
</gene>
<dbReference type="EMBL" id="CAJNOR010002265">
    <property type="protein sequence ID" value="CAF1270508.1"/>
    <property type="molecule type" value="Genomic_DNA"/>
</dbReference>
<evidence type="ECO:0000313" key="3">
    <source>
        <dbReference type="Proteomes" id="UP000663828"/>
    </source>
</evidence>
<proteinExistence type="predicted"/>
<evidence type="ECO:0000259" key="1">
    <source>
        <dbReference type="PROSITE" id="PS50835"/>
    </source>
</evidence>
<dbReference type="InterPro" id="IPR003598">
    <property type="entry name" value="Ig_sub2"/>
</dbReference>
<name>A0A815BIV4_ADIRI</name>
<accession>A0A815BIV4</accession>
<reference evidence="2" key="1">
    <citation type="submission" date="2021-02" db="EMBL/GenBank/DDBJ databases">
        <authorList>
            <person name="Nowell W R."/>
        </authorList>
    </citation>
    <scope>NUCLEOTIDE SEQUENCE</scope>
</reference>
<dbReference type="PROSITE" id="PS50835">
    <property type="entry name" value="IG_LIKE"/>
    <property type="match status" value="1"/>
</dbReference>
<dbReference type="SMART" id="SM00409">
    <property type="entry name" value="IG"/>
    <property type="match status" value="1"/>
</dbReference>
<dbReference type="Proteomes" id="UP000663828">
    <property type="component" value="Unassembled WGS sequence"/>
</dbReference>
<feature type="domain" description="Ig-like" evidence="1">
    <location>
        <begin position="15"/>
        <end position="104"/>
    </location>
</feature>
<dbReference type="Gene3D" id="2.60.40.10">
    <property type="entry name" value="Immunoglobulins"/>
    <property type="match status" value="1"/>
</dbReference>
<dbReference type="Pfam" id="PF07679">
    <property type="entry name" value="I-set"/>
    <property type="match status" value="1"/>
</dbReference>
<dbReference type="SMART" id="SM00408">
    <property type="entry name" value="IGc2"/>
    <property type="match status" value="1"/>
</dbReference>
<sequence>MKIYHIVINEILVPPSIRAESTLVYSTVGKTTELRCSAITPFDTQVYWRRLDNSTLSKFATQQRQIHNDVTQTSLYLSDLELRDFGFYVCVAESQAGQNHATIELREHHRSSMSHLLDTNEVTTSRMQILKRNKVSEPNMVSVKVNSASATLFVSVFHYSCIIVVFNLT</sequence>
<dbReference type="InterPro" id="IPR013783">
    <property type="entry name" value="Ig-like_fold"/>
</dbReference>
<dbReference type="SUPFAM" id="SSF48726">
    <property type="entry name" value="Immunoglobulin"/>
    <property type="match status" value="1"/>
</dbReference>
<dbReference type="InterPro" id="IPR013098">
    <property type="entry name" value="Ig_I-set"/>
</dbReference>
<comment type="caution">
    <text evidence="2">The sequence shown here is derived from an EMBL/GenBank/DDBJ whole genome shotgun (WGS) entry which is preliminary data.</text>
</comment>
<dbReference type="InterPro" id="IPR007110">
    <property type="entry name" value="Ig-like_dom"/>
</dbReference>
<organism evidence="2 3">
    <name type="scientific">Adineta ricciae</name>
    <name type="common">Rotifer</name>
    <dbReference type="NCBI Taxonomy" id="249248"/>
    <lineage>
        <taxon>Eukaryota</taxon>
        <taxon>Metazoa</taxon>
        <taxon>Spiralia</taxon>
        <taxon>Gnathifera</taxon>
        <taxon>Rotifera</taxon>
        <taxon>Eurotatoria</taxon>
        <taxon>Bdelloidea</taxon>
        <taxon>Adinetida</taxon>
        <taxon>Adinetidae</taxon>
        <taxon>Adineta</taxon>
    </lineage>
</organism>